<evidence type="ECO:0000313" key="2">
    <source>
        <dbReference type="EMBL" id="MBJ7541947.1"/>
    </source>
</evidence>
<dbReference type="AlphaFoldDB" id="A0A8I1KHU6"/>
<organism evidence="2 3">
    <name type="scientific">Rhodomicrobium udaipurense</name>
    <dbReference type="NCBI Taxonomy" id="1202716"/>
    <lineage>
        <taxon>Bacteria</taxon>
        <taxon>Pseudomonadati</taxon>
        <taxon>Pseudomonadota</taxon>
        <taxon>Alphaproteobacteria</taxon>
        <taxon>Hyphomicrobiales</taxon>
        <taxon>Hyphomicrobiaceae</taxon>
        <taxon>Rhodomicrobium</taxon>
    </lineage>
</organism>
<sequence length="161" mass="18129">MQWSVLPELQDAPPLDDEDLACLQEIRDALARHGKLKRFAIHLAHRHFELGPDEILIERPDPDGRTQHVTVGKRGDEKDAQPTTWLFEEGPELLLSDAVYCVCVSDPKATDACVRHGRSRSPGGAHQKDESAKSRRISEDKGRHEQGFPASGHDRDRARDR</sequence>
<name>A0A8I1KHU6_9HYPH</name>
<dbReference type="RefSeq" id="WP_155955134.1">
    <property type="nucleotide sequence ID" value="NZ_JAEMUK010000001.1"/>
</dbReference>
<reference evidence="2 3" key="1">
    <citation type="submission" date="2020-12" db="EMBL/GenBank/DDBJ databases">
        <title>Revised draft genomes of Rhodomicrobium vannielii ATCC 17100 and Rhodomicrobium udaipurense JA643.</title>
        <authorList>
            <person name="Conners E.M."/>
            <person name="Davenport E.J."/>
            <person name="Bose A."/>
        </authorList>
    </citation>
    <scope>NUCLEOTIDE SEQUENCE [LARGE SCALE GENOMIC DNA]</scope>
    <source>
        <strain evidence="2 3">JA643</strain>
    </source>
</reference>
<feature type="region of interest" description="Disordered" evidence="1">
    <location>
        <begin position="59"/>
        <end position="82"/>
    </location>
</feature>
<accession>A0A8I1KHU6</accession>
<feature type="compositionally biased region" description="Basic and acidic residues" evidence="1">
    <location>
        <begin position="126"/>
        <end position="161"/>
    </location>
</feature>
<evidence type="ECO:0000256" key="1">
    <source>
        <dbReference type="SAM" id="MobiDB-lite"/>
    </source>
</evidence>
<keyword evidence="3" id="KW-1185">Reference proteome</keyword>
<proteinExistence type="predicted"/>
<comment type="caution">
    <text evidence="2">The sequence shown here is derived from an EMBL/GenBank/DDBJ whole genome shotgun (WGS) entry which is preliminary data.</text>
</comment>
<evidence type="ECO:0000313" key="3">
    <source>
        <dbReference type="Proteomes" id="UP000623250"/>
    </source>
</evidence>
<feature type="region of interest" description="Disordered" evidence="1">
    <location>
        <begin position="113"/>
        <end position="161"/>
    </location>
</feature>
<protein>
    <submittedName>
        <fullName evidence="2">Uncharacterized protein</fullName>
    </submittedName>
</protein>
<dbReference type="Proteomes" id="UP000623250">
    <property type="component" value="Unassembled WGS sequence"/>
</dbReference>
<dbReference type="EMBL" id="JAEMUK010000001">
    <property type="protein sequence ID" value="MBJ7541947.1"/>
    <property type="molecule type" value="Genomic_DNA"/>
</dbReference>
<gene>
    <name evidence="2" type="ORF">JDN41_00055</name>
</gene>